<dbReference type="OrthoDB" id="9803913at2"/>
<evidence type="ECO:0000313" key="5">
    <source>
        <dbReference type="Proteomes" id="UP000295367"/>
    </source>
</evidence>
<dbReference type="GO" id="GO:0008408">
    <property type="term" value="F:3'-5' exonuclease activity"/>
    <property type="evidence" value="ECO:0007669"/>
    <property type="project" value="TreeGrafter"/>
</dbReference>
<dbReference type="Gene3D" id="3.30.420.10">
    <property type="entry name" value="Ribonuclease H-like superfamily/Ribonuclease H"/>
    <property type="match status" value="1"/>
</dbReference>
<proteinExistence type="predicted"/>
<evidence type="ECO:0000259" key="3">
    <source>
        <dbReference type="SMART" id="SM00479"/>
    </source>
</evidence>
<evidence type="ECO:0000256" key="2">
    <source>
        <dbReference type="ARBA" id="ARBA00026073"/>
    </source>
</evidence>
<name>A0A4R3XSU1_9PROT</name>
<sequence length="312" mass="35795">MSEETLQDADYPSLAKRLEEHPDYRVLRRLPIRDAYALPDGKVLKKGLVLDTECTGLSHDKDEVIELAMVVFEYDPDTGKVYRIVEAFGALEEPSFLIPPESTAIHGITDEMVSGHKIDDAEVARIVSDVAIIIAHNAGYDRPMVEKRFPFFCDLPWLCSLKEIDWAGEGFASGKLEFLAQQSGFFYDAHRAEMDCRAVLELLQKTAKDGDPFLKRLLMRMDATDIRFWALNAPFDQKDLLKERGYRWHAENPKAWHITVSKETAREESNWLYERVYNSKPATIRIDVLNSLTRYTDRVAKTQSYQIKPESS</sequence>
<dbReference type="PANTHER" id="PTHR30231:SF37">
    <property type="entry name" value="EXODEOXYRIBONUCLEASE 10"/>
    <property type="match status" value="1"/>
</dbReference>
<accession>A0A4R3XSU1</accession>
<feature type="domain" description="Exonuclease" evidence="3">
    <location>
        <begin position="46"/>
        <end position="212"/>
    </location>
</feature>
<dbReference type="GO" id="GO:0005829">
    <property type="term" value="C:cytosol"/>
    <property type="evidence" value="ECO:0007669"/>
    <property type="project" value="TreeGrafter"/>
</dbReference>
<dbReference type="InterPro" id="IPR013520">
    <property type="entry name" value="Ribonucl_H"/>
</dbReference>
<dbReference type="RefSeq" id="WP_124944919.1">
    <property type="nucleotide sequence ID" value="NZ_BHVT01000004.1"/>
</dbReference>
<reference evidence="4 5" key="1">
    <citation type="submission" date="2019-03" db="EMBL/GenBank/DDBJ databases">
        <title>Genomic Encyclopedia of Type Strains, Phase IV (KMG-IV): sequencing the most valuable type-strain genomes for metagenomic binning, comparative biology and taxonomic classification.</title>
        <authorList>
            <person name="Goeker M."/>
        </authorList>
    </citation>
    <scope>NUCLEOTIDE SEQUENCE [LARGE SCALE GENOMIC DNA]</scope>
    <source>
        <strain evidence="4 5">DSM 100309</strain>
    </source>
</reference>
<dbReference type="GO" id="GO:0045004">
    <property type="term" value="P:DNA replication proofreading"/>
    <property type="evidence" value="ECO:0007669"/>
    <property type="project" value="TreeGrafter"/>
</dbReference>
<organism evidence="4 5">
    <name type="scientific">Sulfurirhabdus autotrophica</name>
    <dbReference type="NCBI Taxonomy" id="1706046"/>
    <lineage>
        <taxon>Bacteria</taxon>
        <taxon>Pseudomonadati</taxon>
        <taxon>Pseudomonadota</taxon>
        <taxon>Betaproteobacteria</taxon>
        <taxon>Nitrosomonadales</taxon>
        <taxon>Sulfuricellaceae</taxon>
        <taxon>Sulfurirhabdus</taxon>
    </lineage>
</organism>
<dbReference type="CDD" id="cd06127">
    <property type="entry name" value="DEDDh"/>
    <property type="match status" value="1"/>
</dbReference>
<dbReference type="InterPro" id="IPR012337">
    <property type="entry name" value="RNaseH-like_sf"/>
</dbReference>
<evidence type="ECO:0000313" key="4">
    <source>
        <dbReference type="EMBL" id="TCV82725.1"/>
    </source>
</evidence>
<dbReference type="SMART" id="SM00479">
    <property type="entry name" value="EXOIII"/>
    <property type="match status" value="1"/>
</dbReference>
<keyword evidence="5" id="KW-1185">Reference proteome</keyword>
<dbReference type="NCBIfam" id="NF006615">
    <property type="entry name" value="PRK09182.1"/>
    <property type="match status" value="1"/>
</dbReference>
<dbReference type="Pfam" id="PF00929">
    <property type="entry name" value="RNase_T"/>
    <property type="match status" value="1"/>
</dbReference>
<dbReference type="FunFam" id="3.30.420.10:FF:000045">
    <property type="entry name" value="3'-5' exonuclease DinG"/>
    <property type="match status" value="1"/>
</dbReference>
<dbReference type="Proteomes" id="UP000295367">
    <property type="component" value="Unassembled WGS sequence"/>
</dbReference>
<dbReference type="InterPro" id="IPR036397">
    <property type="entry name" value="RNaseH_sf"/>
</dbReference>
<dbReference type="SUPFAM" id="SSF53098">
    <property type="entry name" value="Ribonuclease H-like"/>
    <property type="match status" value="1"/>
</dbReference>
<dbReference type="AlphaFoldDB" id="A0A4R3XSU1"/>
<comment type="caution">
    <text evidence="4">The sequence shown here is derived from an EMBL/GenBank/DDBJ whole genome shotgun (WGS) entry which is preliminary data.</text>
</comment>
<gene>
    <name evidence="4" type="ORF">EDC63_11942</name>
</gene>
<comment type="subunit">
    <text evidence="2">DNA polymerase III contains a core (composed of alpha, epsilon and theta chains) that associates with a tau subunit. This core dimerizes to form the POLIII' complex. PolIII' associates with the gamma complex (composed of gamma, delta, delta', psi and chi chains) and with the beta chain to form the complete DNA polymerase III complex.</text>
</comment>
<dbReference type="GO" id="GO:0003676">
    <property type="term" value="F:nucleic acid binding"/>
    <property type="evidence" value="ECO:0007669"/>
    <property type="project" value="InterPro"/>
</dbReference>
<protein>
    <submittedName>
        <fullName evidence="4">DNA polymerase-3 subunit epsilon</fullName>
    </submittedName>
</protein>
<dbReference type="PANTHER" id="PTHR30231">
    <property type="entry name" value="DNA POLYMERASE III SUBUNIT EPSILON"/>
    <property type="match status" value="1"/>
</dbReference>
<comment type="function">
    <text evidence="1">DNA polymerase III is a complex, multichain enzyme responsible for most of the replicative synthesis in bacteria. The epsilon subunit contain the editing function and is a proofreading 3'-5' exonuclease.</text>
</comment>
<evidence type="ECO:0000256" key="1">
    <source>
        <dbReference type="ARBA" id="ARBA00025483"/>
    </source>
</evidence>
<dbReference type="EMBL" id="SMCO01000019">
    <property type="protein sequence ID" value="TCV82725.1"/>
    <property type="molecule type" value="Genomic_DNA"/>
</dbReference>